<accession>A0ABD0JFD8</accession>
<feature type="compositionally biased region" description="Gly residues" evidence="1">
    <location>
        <begin position="28"/>
        <end position="42"/>
    </location>
</feature>
<comment type="caution">
    <text evidence="2">The sequence shown here is derived from an EMBL/GenBank/DDBJ whole genome shotgun (WGS) entry which is preliminary data.</text>
</comment>
<reference evidence="2 3" key="1">
    <citation type="journal article" date="2023" name="Sci. Data">
        <title>Genome assembly of the Korean intertidal mud-creeper Batillaria attramentaria.</title>
        <authorList>
            <person name="Patra A.K."/>
            <person name="Ho P.T."/>
            <person name="Jun S."/>
            <person name="Lee S.J."/>
            <person name="Kim Y."/>
            <person name="Won Y.J."/>
        </authorList>
    </citation>
    <scope>NUCLEOTIDE SEQUENCE [LARGE SCALE GENOMIC DNA]</scope>
    <source>
        <strain evidence="2">Wonlab-2016</strain>
    </source>
</reference>
<keyword evidence="3" id="KW-1185">Reference proteome</keyword>
<name>A0ABD0JFD8_9CAEN</name>
<dbReference type="EMBL" id="JACVVK020000474">
    <property type="protein sequence ID" value="KAK7473311.1"/>
    <property type="molecule type" value="Genomic_DNA"/>
</dbReference>
<evidence type="ECO:0000256" key="1">
    <source>
        <dbReference type="SAM" id="MobiDB-lite"/>
    </source>
</evidence>
<sequence>MCVYRWRMGEEEGGGKRGKEGGEEGEGGRVGGGRGGGGGLAGAPGVPLFSQDDQCDSDLTSKVYFVKTEMCAVRQLCASTYPYHH</sequence>
<evidence type="ECO:0000313" key="3">
    <source>
        <dbReference type="Proteomes" id="UP001519460"/>
    </source>
</evidence>
<organism evidence="2 3">
    <name type="scientific">Batillaria attramentaria</name>
    <dbReference type="NCBI Taxonomy" id="370345"/>
    <lineage>
        <taxon>Eukaryota</taxon>
        <taxon>Metazoa</taxon>
        <taxon>Spiralia</taxon>
        <taxon>Lophotrochozoa</taxon>
        <taxon>Mollusca</taxon>
        <taxon>Gastropoda</taxon>
        <taxon>Caenogastropoda</taxon>
        <taxon>Sorbeoconcha</taxon>
        <taxon>Cerithioidea</taxon>
        <taxon>Batillariidae</taxon>
        <taxon>Batillaria</taxon>
    </lineage>
</organism>
<dbReference type="AlphaFoldDB" id="A0ABD0JFD8"/>
<feature type="region of interest" description="Disordered" evidence="1">
    <location>
        <begin position="1"/>
        <end position="47"/>
    </location>
</feature>
<dbReference type="Proteomes" id="UP001519460">
    <property type="component" value="Unassembled WGS sequence"/>
</dbReference>
<gene>
    <name evidence="2" type="ORF">BaRGS_00035443</name>
</gene>
<proteinExistence type="predicted"/>
<protein>
    <submittedName>
        <fullName evidence="2">Uncharacterized protein</fullName>
    </submittedName>
</protein>
<feature type="compositionally biased region" description="Basic and acidic residues" evidence="1">
    <location>
        <begin position="7"/>
        <end position="22"/>
    </location>
</feature>
<evidence type="ECO:0000313" key="2">
    <source>
        <dbReference type="EMBL" id="KAK7473311.1"/>
    </source>
</evidence>